<evidence type="ECO:0000313" key="2">
    <source>
        <dbReference type="EMBL" id="KAG7086484.1"/>
    </source>
</evidence>
<dbReference type="EMBL" id="CM032190">
    <property type="protein sequence ID" value="KAG7086484.1"/>
    <property type="molecule type" value="Genomic_DNA"/>
</dbReference>
<evidence type="ECO:0000256" key="1">
    <source>
        <dbReference type="SAM" id="MobiDB-lite"/>
    </source>
</evidence>
<protein>
    <submittedName>
        <fullName evidence="2">Uncharacterized protein</fullName>
    </submittedName>
</protein>
<dbReference type="AlphaFoldDB" id="A0A9P7RMU9"/>
<dbReference type="GeneID" id="66071510"/>
<feature type="region of interest" description="Disordered" evidence="1">
    <location>
        <begin position="25"/>
        <end position="51"/>
    </location>
</feature>
<dbReference type="OrthoDB" id="3213671at2759"/>
<sequence>MANTICSAKSGNEWTSNELEAYNIRTSSPPPPLMTQPTTHPITSSLNSISQCPPSRRESAVVDLLWHFSAPLGIFIVLEQFALAKSCSSSYAVRPSTPTLMSTKMINVNTIRTLDSLQRP</sequence>
<proteinExistence type="predicted"/>
<evidence type="ECO:0000313" key="3">
    <source>
        <dbReference type="Proteomes" id="UP001049176"/>
    </source>
</evidence>
<accession>A0A9P7RMU9</accession>
<keyword evidence="3" id="KW-1185">Reference proteome</keyword>
<organism evidence="2 3">
    <name type="scientific">Marasmius oreades</name>
    <name type="common">fairy-ring Marasmius</name>
    <dbReference type="NCBI Taxonomy" id="181124"/>
    <lineage>
        <taxon>Eukaryota</taxon>
        <taxon>Fungi</taxon>
        <taxon>Dikarya</taxon>
        <taxon>Basidiomycota</taxon>
        <taxon>Agaricomycotina</taxon>
        <taxon>Agaricomycetes</taxon>
        <taxon>Agaricomycetidae</taxon>
        <taxon>Agaricales</taxon>
        <taxon>Marasmiineae</taxon>
        <taxon>Marasmiaceae</taxon>
        <taxon>Marasmius</taxon>
    </lineage>
</organism>
<feature type="compositionally biased region" description="Polar residues" evidence="1">
    <location>
        <begin position="35"/>
        <end position="51"/>
    </location>
</feature>
<dbReference type="Proteomes" id="UP001049176">
    <property type="component" value="Chromosome 10"/>
</dbReference>
<name>A0A9P7RMU9_9AGAR</name>
<reference evidence="2" key="1">
    <citation type="journal article" date="2021" name="Genome Biol. Evol.">
        <title>The assembled and annotated genome of the fairy-ring fungus Marasmius oreades.</title>
        <authorList>
            <person name="Hiltunen M."/>
            <person name="Ament-Velasquez S.L."/>
            <person name="Johannesson H."/>
        </authorList>
    </citation>
    <scope>NUCLEOTIDE SEQUENCE</scope>
    <source>
        <strain evidence="2">03SP1</strain>
    </source>
</reference>
<gene>
    <name evidence="2" type="ORF">E1B28_002434</name>
</gene>
<dbReference type="KEGG" id="more:E1B28_002434"/>
<dbReference type="RefSeq" id="XP_043002955.1">
    <property type="nucleotide sequence ID" value="XM_043159355.1"/>
</dbReference>
<comment type="caution">
    <text evidence="2">The sequence shown here is derived from an EMBL/GenBank/DDBJ whole genome shotgun (WGS) entry which is preliminary data.</text>
</comment>